<gene>
    <name evidence="2" type="ORF">UVI_02042180</name>
</gene>
<protein>
    <submittedName>
        <fullName evidence="2">Uncharacterized protein</fullName>
    </submittedName>
</protein>
<organism evidence="2 3">
    <name type="scientific">Ustilaginoidea virens</name>
    <name type="common">Rice false smut fungus</name>
    <name type="synonym">Villosiclava virens</name>
    <dbReference type="NCBI Taxonomy" id="1159556"/>
    <lineage>
        <taxon>Eukaryota</taxon>
        <taxon>Fungi</taxon>
        <taxon>Dikarya</taxon>
        <taxon>Ascomycota</taxon>
        <taxon>Pezizomycotina</taxon>
        <taxon>Sordariomycetes</taxon>
        <taxon>Hypocreomycetidae</taxon>
        <taxon>Hypocreales</taxon>
        <taxon>Clavicipitaceae</taxon>
        <taxon>Ustilaginoidea</taxon>
    </lineage>
</organism>
<dbReference type="EMBL" id="BBTG02000024">
    <property type="protein sequence ID" value="GAO20169.1"/>
    <property type="molecule type" value="Genomic_DNA"/>
</dbReference>
<dbReference type="AlphaFoldDB" id="A0A1B5L8S3"/>
<accession>A0A1B5L8S3</accession>
<evidence type="ECO:0000256" key="1">
    <source>
        <dbReference type="SAM" id="MobiDB-lite"/>
    </source>
</evidence>
<sequence>MTSDTTLAGDSDTGRNAGILAGSGSGVGDDNVAAAGSLSGAGDNVAAAGIIAAGGAAAAGILTSSLPGRAGPSA</sequence>
<reference evidence="3" key="1">
    <citation type="journal article" date="2016" name="Genome Announc.">
        <title>Genome sequence of Ustilaginoidea virens IPU010, a rice pathogenic fungus causing false smut.</title>
        <authorList>
            <person name="Kumagai T."/>
            <person name="Ishii T."/>
            <person name="Terai G."/>
            <person name="Umemura M."/>
            <person name="Machida M."/>
            <person name="Asai K."/>
        </authorList>
    </citation>
    <scope>NUCLEOTIDE SEQUENCE [LARGE SCALE GENOMIC DNA]</scope>
    <source>
        <strain evidence="3">IPU010</strain>
    </source>
</reference>
<dbReference type="Proteomes" id="UP000054053">
    <property type="component" value="Unassembled WGS sequence"/>
</dbReference>
<feature type="region of interest" description="Disordered" evidence="1">
    <location>
        <begin position="1"/>
        <end position="27"/>
    </location>
</feature>
<name>A0A1B5L8S3_USTVR</name>
<comment type="caution">
    <text evidence="2">The sequence shown here is derived from an EMBL/GenBank/DDBJ whole genome shotgun (WGS) entry which is preliminary data.</text>
</comment>
<evidence type="ECO:0000313" key="2">
    <source>
        <dbReference type="EMBL" id="GAO20169.1"/>
    </source>
</evidence>
<evidence type="ECO:0000313" key="3">
    <source>
        <dbReference type="Proteomes" id="UP000054053"/>
    </source>
</evidence>
<proteinExistence type="predicted"/>